<keyword evidence="1" id="KW-0732">Signal</keyword>
<sequence>MHRQWCFLVLNFASPALWGELSLGAVRIRAAVALGGIDCCETGANWNLE</sequence>
<dbReference type="EnsemblPlants" id="Pp3c5_28040V3.2">
    <property type="protein sequence ID" value="Pp3c5_28040V3.2"/>
    <property type="gene ID" value="Pp3c5_28040"/>
</dbReference>
<dbReference type="Gramene" id="Pp3c5_28040V3.2">
    <property type="protein sequence ID" value="Pp3c5_28040V3.2"/>
    <property type="gene ID" value="Pp3c5_28040"/>
</dbReference>
<proteinExistence type="predicted"/>
<reference evidence="2" key="3">
    <citation type="submission" date="2020-12" db="UniProtKB">
        <authorList>
            <consortium name="EnsemblPlants"/>
        </authorList>
    </citation>
    <scope>IDENTIFICATION</scope>
</reference>
<accession>A0A7I4E747</accession>
<dbReference type="InParanoid" id="A0A7I4E747"/>
<evidence type="ECO:0000313" key="2">
    <source>
        <dbReference type="EnsemblPlants" id="Pp3c5_28040V3.2"/>
    </source>
</evidence>
<keyword evidence="3" id="KW-1185">Reference proteome</keyword>
<name>A0A7I4E747_PHYPA</name>
<protein>
    <submittedName>
        <fullName evidence="2">Uncharacterized protein</fullName>
    </submittedName>
</protein>
<dbReference type="Proteomes" id="UP000006727">
    <property type="component" value="Chromosome 5"/>
</dbReference>
<reference evidence="2 3" key="2">
    <citation type="journal article" date="2018" name="Plant J.">
        <title>The Physcomitrella patens chromosome-scale assembly reveals moss genome structure and evolution.</title>
        <authorList>
            <person name="Lang D."/>
            <person name="Ullrich K.K."/>
            <person name="Murat F."/>
            <person name="Fuchs J."/>
            <person name="Jenkins J."/>
            <person name="Haas F.B."/>
            <person name="Piednoel M."/>
            <person name="Gundlach H."/>
            <person name="Van Bel M."/>
            <person name="Meyberg R."/>
            <person name="Vives C."/>
            <person name="Morata J."/>
            <person name="Symeonidi A."/>
            <person name="Hiss M."/>
            <person name="Muchero W."/>
            <person name="Kamisugi Y."/>
            <person name="Saleh O."/>
            <person name="Blanc G."/>
            <person name="Decker E.L."/>
            <person name="van Gessel N."/>
            <person name="Grimwood J."/>
            <person name="Hayes R.D."/>
            <person name="Graham S.W."/>
            <person name="Gunter L.E."/>
            <person name="McDaniel S.F."/>
            <person name="Hoernstein S.N.W."/>
            <person name="Larsson A."/>
            <person name="Li F.W."/>
            <person name="Perroud P.F."/>
            <person name="Phillips J."/>
            <person name="Ranjan P."/>
            <person name="Rokshar D.S."/>
            <person name="Rothfels C.J."/>
            <person name="Schneider L."/>
            <person name="Shu S."/>
            <person name="Stevenson D.W."/>
            <person name="Thummler F."/>
            <person name="Tillich M."/>
            <person name="Villarreal Aguilar J.C."/>
            <person name="Widiez T."/>
            <person name="Wong G.K."/>
            <person name="Wymore A."/>
            <person name="Zhang Y."/>
            <person name="Zimmer A.D."/>
            <person name="Quatrano R.S."/>
            <person name="Mayer K.F.X."/>
            <person name="Goodstein D."/>
            <person name="Casacuberta J.M."/>
            <person name="Vandepoele K."/>
            <person name="Reski R."/>
            <person name="Cuming A.C."/>
            <person name="Tuskan G.A."/>
            <person name="Maumus F."/>
            <person name="Salse J."/>
            <person name="Schmutz J."/>
            <person name="Rensing S.A."/>
        </authorList>
    </citation>
    <scope>NUCLEOTIDE SEQUENCE [LARGE SCALE GENOMIC DNA]</scope>
    <source>
        <strain evidence="2 3">cv. Gransden 2004</strain>
    </source>
</reference>
<feature type="signal peptide" evidence="1">
    <location>
        <begin position="1"/>
        <end position="19"/>
    </location>
</feature>
<reference evidence="2 3" key="1">
    <citation type="journal article" date="2008" name="Science">
        <title>The Physcomitrella genome reveals evolutionary insights into the conquest of land by plants.</title>
        <authorList>
            <person name="Rensing S."/>
            <person name="Lang D."/>
            <person name="Zimmer A."/>
            <person name="Terry A."/>
            <person name="Salamov A."/>
            <person name="Shapiro H."/>
            <person name="Nishiyama T."/>
            <person name="Perroud P.-F."/>
            <person name="Lindquist E."/>
            <person name="Kamisugi Y."/>
            <person name="Tanahashi T."/>
            <person name="Sakakibara K."/>
            <person name="Fujita T."/>
            <person name="Oishi K."/>
            <person name="Shin-I T."/>
            <person name="Kuroki Y."/>
            <person name="Toyoda A."/>
            <person name="Suzuki Y."/>
            <person name="Hashimoto A."/>
            <person name="Yamaguchi K."/>
            <person name="Sugano A."/>
            <person name="Kohara Y."/>
            <person name="Fujiyama A."/>
            <person name="Anterola A."/>
            <person name="Aoki S."/>
            <person name="Ashton N."/>
            <person name="Barbazuk W.B."/>
            <person name="Barker E."/>
            <person name="Bennetzen J."/>
            <person name="Bezanilla M."/>
            <person name="Blankenship R."/>
            <person name="Cho S.H."/>
            <person name="Dutcher S."/>
            <person name="Estelle M."/>
            <person name="Fawcett J.A."/>
            <person name="Gundlach H."/>
            <person name="Hanada K."/>
            <person name="Heyl A."/>
            <person name="Hicks K.A."/>
            <person name="Hugh J."/>
            <person name="Lohr M."/>
            <person name="Mayer K."/>
            <person name="Melkozernov A."/>
            <person name="Murata T."/>
            <person name="Nelson D."/>
            <person name="Pils B."/>
            <person name="Prigge M."/>
            <person name="Reiss B."/>
            <person name="Renner T."/>
            <person name="Rombauts S."/>
            <person name="Rushton P."/>
            <person name="Sanderfoot A."/>
            <person name="Schween G."/>
            <person name="Shiu S.-H."/>
            <person name="Stueber K."/>
            <person name="Theodoulou F.L."/>
            <person name="Tu H."/>
            <person name="Van de Peer Y."/>
            <person name="Verrier P.J."/>
            <person name="Waters E."/>
            <person name="Wood A."/>
            <person name="Yang L."/>
            <person name="Cove D."/>
            <person name="Cuming A."/>
            <person name="Hasebe M."/>
            <person name="Lucas S."/>
            <person name="Mishler D.B."/>
            <person name="Reski R."/>
            <person name="Grigoriev I."/>
            <person name="Quatrano R.S."/>
            <person name="Boore J.L."/>
        </authorList>
    </citation>
    <scope>NUCLEOTIDE SEQUENCE [LARGE SCALE GENOMIC DNA]</scope>
    <source>
        <strain evidence="2 3">cv. Gransden 2004</strain>
    </source>
</reference>
<evidence type="ECO:0000313" key="3">
    <source>
        <dbReference type="Proteomes" id="UP000006727"/>
    </source>
</evidence>
<evidence type="ECO:0000256" key="1">
    <source>
        <dbReference type="SAM" id="SignalP"/>
    </source>
</evidence>
<dbReference type="AlphaFoldDB" id="A0A7I4E747"/>
<feature type="chain" id="PRO_5029603312" evidence="1">
    <location>
        <begin position="20"/>
        <end position="49"/>
    </location>
</feature>
<organism evidence="2 3">
    <name type="scientific">Physcomitrium patens</name>
    <name type="common">Spreading-leaved earth moss</name>
    <name type="synonym">Physcomitrella patens</name>
    <dbReference type="NCBI Taxonomy" id="3218"/>
    <lineage>
        <taxon>Eukaryota</taxon>
        <taxon>Viridiplantae</taxon>
        <taxon>Streptophyta</taxon>
        <taxon>Embryophyta</taxon>
        <taxon>Bryophyta</taxon>
        <taxon>Bryophytina</taxon>
        <taxon>Bryopsida</taxon>
        <taxon>Funariidae</taxon>
        <taxon>Funariales</taxon>
        <taxon>Funariaceae</taxon>
        <taxon>Physcomitrium</taxon>
    </lineage>
</organism>
<dbReference type="EMBL" id="ABEU02000005">
    <property type="status" value="NOT_ANNOTATED_CDS"/>
    <property type="molecule type" value="Genomic_DNA"/>
</dbReference>